<dbReference type="Proteomes" id="UP000308197">
    <property type="component" value="Unassembled WGS sequence"/>
</dbReference>
<keyword evidence="2" id="KW-1185">Reference proteome</keyword>
<sequence>MTSMSVPEYIPLQALNSDVFRIIISALSGQDLRSLSLCCKWVRLDCVPFLFRSLTVKLYRPLHRDRFIDSVMWPFIRSLTLVDMCPDAGAPERSEEDLASYRPLRFAEDILTCGVFEPRVLADILTNMSGLGALTLDLPTGGAVPHGLPWKALKVVLSSTCLRELSLTCLRTTLSTPTDWPSELHALATMSLPPLTVLKYSLHPYRQAPRAYSSEMDVMSTLAERLHGSLVALELPLELANLHAMSHVQWPHLRELRLIGEFSPSPPLTLVSVLLNMPQLRALELKLTPLVGSDMPPIWPPDYVSADEGCPSFELETLTISYPHAHDKFFSHLAPTMHNLSLRCWPHYSTYQWRYADRYRWMTEGREWYCSVAMSSSLLRILQACPSSPLQGLEIEYRADDGDVSLLSHIVVAFPALTFLKVYRYREHADVTVPVEAIAQVLSALRLLRTLRLHLDFADTPERTMLSRRTRDLWYDQEELTEFRRGRLTNTARVFARLLAPSVGSIWMLHPADGRSEWAGFQVAPAGTAGTPDAEVKPICEFTSSS</sequence>
<evidence type="ECO:0000313" key="2">
    <source>
        <dbReference type="Proteomes" id="UP000308197"/>
    </source>
</evidence>
<gene>
    <name evidence="1" type="ORF">K466DRAFT_510954</name>
</gene>
<dbReference type="Gene3D" id="3.80.10.10">
    <property type="entry name" value="Ribonuclease Inhibitor"/>
    <property type="match status" value="1"/>
</dbReference>
<dbReference type="InParanoid" id="A0A5C3PVE6"/>
<dbReference type="AlphaFoldDB" id="A0A5C3PVE6"/>
<protein>
    <recommendedName>
        <fullName evidence="3">F-box domain-containing protein</fullName>
    </recommendedName>
</protein>
<organism evidence="1 2">
    <name type="scientific">Polyporus arcularius HHB13444</name>
    <dbReference type="NCBI Taxonomy" id="1314778"/>
    <lineage>
        <taxon>Eukaryota</taxon>
        <taxon>Fungi</taxon>
        <taxon>Dikarya</taxon>
        <taxon>Basidiomycota</taxon>
        <taxon>Agaricomycotina</taxon>
        <taxon>Agaricomycetes</taxon>
        <taxon>Polyporales</taxon>
        <taxon>Polyporaceae</taxon>
        <taxon>Polyporus</taxon>
    </lineage>
</organism>
<accession>A0A5C3PVE6</accession>
<evidence type="ECO:0008006" key="3">
    <source>
        <dbReference type="Google" id="ProtNLM"/>
    </source>
</evidence>
<evidence type="ECO:0000313" key="1">
    <source>
        <dbReference type="EMBL" id="TFK93795.1"/>
    </source>
</evidence>
<reference evidence="1 2" key="1">
    <citation type="journal article" date="2019" name="Nat. Ecol. Evol.">
        <title>Megaphylogeny resolves global patterns of mushroom evolution.</title>
        <authorList>
            <person name="Varga T."/>
            <person name="Krizsan K."/>
            <person name="Foldi C."/>
            <person name="Dima B."/>
            <person name="Sanchez-Garcia M."/>
            <person name="Sanchez-Ramirez S."/>
            <person name="Szollosi G.J."/>
            <person name="Szarkandi J.G."/>
            <person name="Papp V."/>
            <person name="Albert L."/>
            <person name="Andreopoulos W."/>
            <person name="Angelini C."/>
            <person name="Antonin V."/>
            <person name="Barry K.W."/>
            <person name="Bougher N.L."/>
            <person name="Buchanan P."/>
            <person name="Buyck B."/>
            <person name="Bense V."/>
            <person name="Catcheside P."/>
            <person name="Chovatia M."/>
            <person name="Cooper J."/>
            <person name="Damon W."/>
            <person name="Desjardin D."/>
            <person name="Finy P."/>
            <person name="Geml J."/>
            <person name="Haridas S."/>
            <person name="Hughes K."/>
            <person name="Justo A."/>
            <person name="Karasinski D."/>
            <person name="Kautmanova I."/>
            <person name="Kiss B."/>
            <person name="Kocsube S."/>
            <person name="Kotiranta H."/>
            <person name="LaButti K.M."/>
            <person name="Lechner B.E."/>
            <person name="Liimatainen K."/>
            <person name="Lipzen A."/>
            <person name="Lukacs Z."/>
            <person name="Mihaltcheva S."/>
            <person name="Morgado L.N."/>
            <person name="Niskanen T."/>
            <person name="Noordeloos M.E."/>
            <person name="Ohm R.A."/>
            <person name="Ortiz-Santana B."/>
            <person name="Ovrebo C."/>
            <person name="Racz N."/>
            <person name="Riley R."/>
            <person name="Savchenko A."/>
            <person name="Shiryaev A."/>
            <person name="Soop K."/>
            <person name="Spirin V."/>
            <person name="Szebenyi C."/>
            <person name="Tomsovsky M."/>
            <person name="Tulloss R.E."/>
            <person name="Uehling J."/>
            <person name="Grigoriev I.V."/>
            <person name="Vagvolgyi C."/>
            <person name="Papp T."/>
            <person name="Martin F.M."/>
            <person name="Miettinen O."/>
            <person name="Hibbett D.S."/>
            <person name="Nagy L.G."/>
        </authorList>
    </citation>
    <scope>NUCLEOTIDE SEQUENCE [LARGE SCALE GENOMIC DNA]</scope>
    <source>
        <strain evidence="1 2">HHB13444</strain>
    </source>
</reference>
<name>A0A5C3PVE6_9APHY</name>
<dbReference type="InterPro" id="IPR032675">
    <property type="entry name" value="LRR_dom_sf"/>
</dbReference>
<proteinExistence type="predicted"/>
<dbReference type="EMBL" id="ML210976">
    <property type="protein sequence ID" value="TFK93795.1"/>
    <property type="molecule type" value="Genomic_DNA"/>
</dbReference>